<evidence type="ECO:0000313" key="2">
    <source>
        <dbReference type="EMBL" id="MCA6078387.1"/>
    </source>
</evidence>
<reference evidence="2" key="1">
    <citation type="submission" date="2021-09" db="EMBL/GenBank/DDBJ databases">
        <title>Fulvivirga sp. isolated from coastal sediment.</title>
        <authorList>
            <person name="Yu H."/>
        </authorList>
    </citation>
    <scope>NUCLEOTIDE SEQUENCE</scope>
    <source>
        <strain evidence="2">1062</strain>
    </source>
</reference>
<dbReference type="Proteomes" id="UP001139409">
    <property type="component" value="Unassembled WGS sequence"/>
</dbReference>
<evidence type="ECO:0000313" key="3">
    <source>
        <dbReference type="Proteomes" id="UP001139409"/>
    </source>
</evidence>
<gene>
    <name evidence="2" type="ORF">LDX50_26175</name>
</gene>
<protein>
    <submittedName>
        <fullName evidence="2">T9SS type A sorting domain-containing protein</fullName>
    </submittedName>
</protein>
<dbReference type="RefSeq" id="WP_225699247.1">
    <property type="nucleotide sequence ID" value="NZ_JAIXNE010000006.1"/>
</dbReference>
<organism evidence="2 3">
    <name type="scientific">Fulvivirga sedimenti</name>
    <dbReference type="NCBI Taxonomy" id="2879465"/>
    <lineage>
        <taxon>Bacteria</taxon>
        <taxon>Pseudomonadati</taxon>
        <taxon>Bacteroidota</taxon>
        <taxon>Cytophagia</taxon>
        <taxon>Cytophagales</taxon>
        <taxon>Fulvivirgaceae</taxon>
        <taxon>Fulvivirga</taxon>
    </lineage>
</organism>
<feature type="signal peptide" evidence="1">
    <location>
        <begin position="1"/>
        <end position="23"/>
    </location>
</feature>
<name>A0A9X1HX51_9BACT</name>
<keyword evidence="1" id="KW-0732">Signal</keyword>
<accession>A0A9X1HX51</accession>
<dbReference type="EMBL" id="JAIXNE010000006">
    <property type="protein sequence ID" value="MCA6078387.1"/>
    <property type="molecule type" value="Genomic_DNA"/>
</dbReference>
<proteinExistence type="predicted"/>
<dbReference type="InterPro" id="IPR026444">
    <property type="entry name" value="Secre_tail"/>
</dbReference>
<feature type="chain" id="PRO_5040744571" evidence="1">
    <location>
        <begin position="24"/>
        <end position="197"/>
    </location>
</feature>
<dbReference type="AlphaFoldDB" id="A0A9X1HX51"/>
<dbReference type="NCBIfam" id="TIGR04183">
    <property type="entry name" value="Por_Secre_tail"/>
    <property type="match status" value="1"/>
</dbReference>
<sequence>MKKKIITFTMAGALLLSAAGSFAGSRVPFIKLERSGEQGLHLYMDSLSDLAELTIYDTDKVVLFRDKTDQLNDFKRKFDLSKLPDGSYIFEVELGNQIKQYSFSILNNEVSIAENCKAIYKPTVISKENNLDISYLNLNGEEVSLSIYDQSGKNLASDKIENKQSVVKRYDTSLLPSGNYQVVIKTADRVFVHTVTI</sequence>
<comment type="caution">
    <text evidence="2">The sequence shown here is derived from an EMBL/GenBank/DDBJ whole genome shotgun (WGS) entry which is preliminary data.</text>
</comment>
<keyword evidence="3" id="KW-1185">Reference proteome</keyword>
<evidence type="ECO:0000256" key="1">
    <source>
        <dbReference type="SAM" id="SignalP"/>
    </source>
</evidence>